<reference evidence="2 3" key="1">
    <citation type="submission" date="2021-12" db="EMBL/GenBank/DDBJ databases">
        <title>Genome sequencing of bacteria with rrn-lacking chromosome and rrn-plasmid.</title>
        <authorList>
            <person name="Anda M."/>
            <person name="Iwasaki W."/>
        </authorList>
    </citation>
    <scope>NUCLEOTIDE SEQUENCE [LARGE SCALE GENOMIC DNA]</scope>
    <source>
        <strain evidence="2 3">DSM 100852</strain>
    </source>
</reference>
<feature type="region of interest" description="Disordered" evidence="1">
    <location>
        <begin position="1"/>
        <end position="31"/>
    </location>
</feature>
<dbReference type="KEGG" id="fax:FUAX_15440"/>
<dbReference type="RefSeq" id="WP_338394329.1">
    <property type="nucleotide sequence ID" value="NZ_AP025314.1"/>
</dbReference>
<dbReference type="EMBL" id="AP025314">
    <property type="protein sequence ID" value="BDD09112.1"/>
    <property type="molecule type" value="Genomic_DNA"/>
</dbReference>
<proteinExistence type="predicted"/>
<gene>
    <name evidence="2" type="ORF">FUAX_15440</name>
</gene>
<evidence type="ECO:0000256" key="1">
    <source>
        <dbReference type="SAM" id="MobiDB-lite"/>
    </source>
</evidence>
<organism evidence="2 3">
    <name type="scientific">Fulvitalea axinellae</name>
    <dbReference type="NCBI Taxonomy" id="1182444"/>
    <lineage>
        <taxon>Bacteria</taxon>
        <taxon>Pseudomonadati</taxon>
        <taxon>Bacteroidota</taxon>
        <taxon>Cytophagia</taxon>
        <taxon>Cytophagales</taxon>
        <taxon>Persicobacteraceae</taxon>
        <taxon>Fulvitalea</taxon>
    </lineage>
</organism>
<dbReference type="AlphaFoldDB" id="A0AAU9CUI0"/>
<feature type="compositionally biased region" description="Polar residues" evidence="1">
    <location>
        <begin position="17"/>
        <end position="29"/>
    </location>
</feature>
<protein>
    <submittedName>
        <fullName evidence="2">Uncharacterized protein</fullName>
    </submittedName>
</protein>
<name>A0AAU9CUI0_9BACT</name>
<sequence>MPISLQKATGPQRKQLRTNTSNSGKSATPPSVLPIQRSVGFEIEVEGALLYRNIEQAYESEDPSFLDVNEFSVPAIREKERIFEGDGFYAQADSLDFNIPYLEFATEPFEDSYEGFQRMKTVIGKLMELVGEAEKAKNPYDPYIPLKKLELFGNIPRHHAETIIELPSGIPKGFVQATAGIRPERLPELLEDLSTASESEPDGLRERREFGRFKMMRLNDGRTGKPRDVQWASTLRRSIDTNKGFAREHHLGESARGFLSLVDFYLRLGKFGAPKYPKSFTPLLARTDFATMFSLLPEHERKAIADHHLFEQTPFASEFPYDAPFFEGGVYHNKTRPHRQIMKSLSRGKWLDGIASGTDYLTAQNFPNRLRAYKLHSMGALGKTTDLVEGQKAPILELRNINQQEPFTFWLYVAEEIFRYIYALNRGIDKKYGEPFPIPNSDQKL</sequence>
<accession>A0AAU9CUI0</accession>
<dbReference type="Proteomes" id="UP001348817">
    <property type="component" value="Chromosome"/>
</dbReference>
<evidence type="ECO:0000313" key="3">
    <source>
        <dbReference type="Proteomes" id="UP001348817"/>
    </source>
</evidence>
<evidence type="ECO:0000313" key="2">
    <source>
        <dbReference type="EMBL" id="BDD09112.1"/>
    </source>
</evidence>
<keyword evidence="3" id="KW-1185">Reference proteome</keyword>